<evidence type="ECO:0000313" key="2">
    <source>
        <dbReference type="EMBL" id="MBL0743440.1"/>
    </source>
</evidence>
<protein>
    <submittedName>
        <fullName evidence="2">Uncharacterized protein</fullName>
    </submittedName>
</protein>
<keyword evidence="3" id="KW-1185">Reference proteome</keyword>
<name>A0ABS1KVF1_9BACT</name>
<comment type="caution">
    <text evidence="2">The sequence shown here is derived from an EMBL/GenBank/DDBJ whole genome shotgun (WGS) entry which is preliminary data.</text>
</comment>
<dbReference type="EMBL" id="JAERRB010000007">
    <property type="protein sequence ID" value="MBL0743440.1"/>
    <property type="molecule type" value="Genomic_DNA"/>
</dbReference>
<keyword evidence="1" id="KW-0732">Signal</keyword>
<sequence>MKKIILLAVFCLSQASVFAQATDSLNFGPEPEGGVSNLTLLYYKIDFRPSQRITLNNSSLELIFMVDALGRASLDNVKGTQDKSILDSLYSRASTLPRFTPRTVNGEAVASSYSFTLVYPRYESHGAVPEERPHQDRPLTADDFQGAEVAERVDIVIGGVVNGFGGSAQGYLGVGGGMKIELMMRGKNKFGGGIVMNFYGNPSRRDYPISTPQPQNKTPVTLLVGLAVSRDVIVEDRREVILQMEINYAMQNISPSSQDQNDYVQLKGFSPGFTLHYALPLGKQKLSMDSYRPILYKHHVDFHAALRPVFYNVHEATGVMWEAGVSYRLGCSFLSY</sequence>
<dbReference type="RefSeq" id="WP_202012787.1">
    <property type="nucleotide sequence ID" value="NZ_JAERRB010000007.1"/>
</dbReference>
<dbReference type="Proteomes" id="UP000613030">
    <property type="component" value="Unassembled WGS sequence"/>
</dbReference>
<proteinExistence type="predicted"/>
<gene>
    <name evidence="2" type="ORF">JI741_19565</name>
</gene>
<feature type="signal peptide" evidence="1">
    <location>
        <begin position="1"/>
        <end position="21"/>
    </location>
</feature>
<accession>A0ABS1KVF1</accession>
<organism evidence="2 3">
    <name type="scientific">Chryseolinea lacunae</name>
    <dbReference type="NCBI Taxonomy" id="2801331"/>
    <lineage>
        <taxon>Bacteria</taxon>
        <taxon>Pseudomonadati</taxon>
        <taxon>Bacteroidota</taxon>
        <taxon>Cytophagia</taxon>
        <taxon>Cytophagales</taxon>
        <taxon>Fulvivirgaceae</taxon>
        <taxon>Chryseolinea</taxon>
    </lineage>
</organism>
<reference evidence="2 3" key="1">
    <citation type="submission" date="2021-01" db="EMBL/GenBank/DDBJ databases">
        <title>Chryseolinea sp. Jin1 Genome sequencing and assembly.</title>
        <authorList>
            <person name="Kim I."/>
        </authorList>
    </citation>
    <scope>NUCLEOTIDE SEQUENCE [LARGE SCALE GENOMIC DNA]</scope>
    <source>
        <strain evidence="2 3">Jin1</strain>
    </source>
</reference>
<evidence type="ECO:0000313" key="3">
    <source>
        <dbReference type="Proteomes" id="UP000613030"/>
    </source>
</evidence>
<evidence type="ECO:0000256" key="1">
    <source>
        <dbReference type="SAM" id="SignalP"/>
    </source>
</evidence>
<feature type="chain" id="PRO_5045716362" evidence="1">
    <location>
        <begin position="22"/>
        <end position="336"/>
    </location>
</feature>